<comment type="similarity">
    <text evidence="1">Belongs to the LysR transcriptional regulatory family.</text>
</comment>
<dbReference type="RefSeq" id="WP_210681171.1">
    <property type="nucleotide sequence ID" value="NZ_JAGMWN010000002.1"/>
</dbReference>
<proteinExistence type="inferred from homology"/>
<keyword evidence="4" id="KW-0804">Transcription</keyword>
<evidence type="ECO:0000256" key="2">
    <source>
        <dbReference type="ARBA" id="ARBA00023015"/>
    </source>
</evidence>
<dbReference type="GO" id="GO:0003677">
    <property type="term" value="F:DNA binding"/>
    <property type="evidence" value="ECO:0007669"/>
    <property type="project" value="UniProtKB-KW"/>
</dbReference>
<dbReference type="EMBL" id="JAGMWN010000002">
    <property type="protein sequence ID" value="MBP5856606.1"/>
    <property type="molecule type" value="Genomic_DNA"/>
</dbReference>
<dbReference type="Gene3D" id="1.10.10.10">
    <property type="entry name" value="Winged helix-like DNA-binding domain superfamily/Winged helix DNA-binding domain"/>
    <property type="match status" value="1"/>
</dbReference>
<dbReference type="GO" id="GO:0003700">
    <property type="term" value="F:DNA-binding transcription factor activity"/>
    <property type="evidence" value="ECO:0007669"/>
    <property type="project" value="InterPro"/>
</dbReference>
<evidence type="ECO:0000256" key="1">
    <source>
        <dbReference type="ARBA" id="ARBA00009437"/>
    </source>
</evidence>
<gene>
    <name evidence="6" type="ORF">KAJ83_06275</name>
</gene>
<comment type="caution">
    <text evidence="6">The sequence shown here is derived from an EMBL/GenBank/DDBJ whole genome shotgun (WGS) entry which is preliminary data.</text>
</comment>
<dbReference type="Gene3D" id="3.40.190.10">
    <property type="entry name" value="Periplasmic binding protein-like II"/>
    <property type="match status" value="2"/>
</dbReference>
<protein>
    <submittedName>
        <fullName evidence="6">LysR family transcriptional regulator</fullName>
    </submittedName>
</protein>
<dbReference type="PROSITE" id="PS50931">
    <property type="entry name" value="HTH_LYSR"/>
    <property type="match status" value="1"/>
</dbReference>
<feature type="domain" description="HTH lysR-type" evidence="5">
    <location>
        <begin position="3"/>
        <end position="61"/>
    </location>
</feature>
<evidence type="ECO:0000256" key="3">
    <source>
        <dbReference type="ARBA" id="ARBA00023125"/>
    </source>
</evidence>
<dbReference type="PANTHER" id="PTHR30346:SF9">
    <property type="entry name" value="LYSR FAMILY TRANSCRIPTIONAL REGULATOR"/>
    <property type="match status" value="1"/>
</dbReference>
<evidence type="ECO:0000313" key="6">
    <source>
        <dbReference type="EMBL" id="MBP5856606.1"/>
    </source>
</evidence>
<dbReference type="InterPro" id="IPR036388">
    <property type="entry name" value="WH-like_DNA-bd_sf"/>
</dbReference>
<dbReference type="InterPro" id="IPR036390">
    <property type="entry name" value="WH_DNA-bd_sf"/>
</dbReference>
<keyword evidence="2" id="KW-0805">Transcription regulation</keyword>
<dbReference type="InterPro" id="IPR005119">
    <property type="entry name" value="LysR_subst-bd"/>
</dbReference>
<dbReference type="PANTHER" id="PTHR30346">
    <property type="entry name" value="TRANSCRIPTIONAL DUAL REGULATOR HCAR-RELATED"/>
    <property type="match status" value="1"/>
</dbReference>
<keyword evidence="7" id="KW-1185">Reference proteome</keyword>
<dbReference type="Proteomes" id="UP000672602">
    <property type="component" value="Unassembled WGS sequence"/>
</dbReference>
<accession>A0A8J7V0B0</accession>
<dbReference type="SUPFAM" id="SSF46785">
    <property type="entry name" value="Winged helix' DNA-binding domain"/>
    <property type="match status" value="1"/>
</dbReference>
<dbReference type="AlphaFoldDB" id="A0A8J7V0B0"/>
<name>A0A8J7V0B0_9PROT</name>
<evidence type="ECO:0000256" key="4">
    <source>
        <dbReference type="ARBA" id="ARBA00023163"/>
    </source>
</evidence>
<dbReference type="GO" id="GO:0032993">
    <property type="term" value="C:protein-DNA complex"/>
    <property type="evidence" value="ECO:0007669"/>
    <property type="project" value="TreeGrafter"/>
</dbReference>
<organism evidence="6 7">
    <name type="scientific">Marivibrio halodurans</name>
    <dbReference type="NCBI Taxonomy" id="2039722"/>
    <lineage>
        <taxon>Bacteria</taxon>
        <taxon>Pseudomonadati</taxon>
        <taxon>Pseudomonadota</taxon>
        <taxon>Alphaproteobacteria</taxon>
        <taxon>Rhodospirillales</taxon>
        <taxon>Rhodospirillaceae</taxon>
        <taxon>Marivibrio</taxon>
    </lineage>
</organism>
<dbReference type="SUPFAM" id="SSF53850">
    <property type="entry name" value="Periplasmic binding protein-like II"/>
    <property type="match status" value="1"/>
</dbReference>
<dbReference type="Pfam" id="PF00126">
    <property type="entry name" value="HTH_1"/>
    <property type="match status" value="1"/>
</dbReference>
<dbReference type="Pfam" id="PF03466">
    <property type="entry name" value="LysR_substrate"/>
    <property type="match status" value="1"/>
</dbReference>
<dbReference type="InterPro" id="IPR000847">
    <property type="entry name" value="LysR_HTH_N"/>
</dbReference>
<evidence type="ECO:0000259" key="5">
    <source>
        <dbReference type="PROSITE" id="PS50931"/>
    </source>
</evidence>
<sequence>MSLSLNALRAFAVTADTGSVTRAAEILHRTPSAVSMTLKQLEAEIGPPLFEGERKGTLTPTGHAVLAEARAALDRFDRAEAAIRAHAAGAAGRLVLSATPSATTHLLPEALVAFRARFPDVEIDLHDADSARVAEELLAGTVELGIASAPTTAQGLAFQPLYRDALGLVCRADDPLAAMTGPIGWAHLTGRTVMAHALSPSTPLPSAGGATSHGDEGAVTARTVTAALALVRAGLGVTILPRLTVPGADGDLAFVEMDGASAPPRTVGLLTRKGESLSAPARMFLETLGPCLDRLAGRLGGTFERL</sequence>
<keyword evidence="3" id="KW-0238">DNA-binding</keyword>
<reference evidence="6" key="1">
    <citation type="submission" date="2021-04" db="EMBL/GenBank/DDBJ databases">
        <authorList>
            <person name="Zhang D.-C."/>
        </authorList>
    </citation>
    <scope>NUCLEOTIDE SEQUENCE</scope>
    <source>
        <strain evidence="6">CGMCC 1.15697</strain>
    </source>
</reference>
<evidence type="ECO:0000313" key="7">
    <source>
        <dbReference type="Proteomes" id="UP000672602"/>
    </source>
</evidence>